<evidence type="ECO:0000313" key="1">
    <source>
        <dbReference type="EMBL" id="AHB72608.1"/>
    </source>
</evidence>
<dbReference type="PATRIC" id="fig|1401659.3.peg.4218"/>
<dbReference type="KEGG" id="csi:P262_p1151"/>
<geneLocation type="plasmid" evidence="1 2">
    <name>p1</name>
</geneLocation>
<dbReference type="AlphaFoldDB" id="V5U5I4"/>
<dbReference type="Proteomes" id="UP000018545">
    <property type="component" value="Plasmid p1"/>
</dbReference>
<reference evidence="1 2" key="1">
    <citation type="journal article" date="2014" name="Genome Announc.">
        <title>Complete Genome Sequence of Cronobacter sakazakii Strain CMCC 45402.</title>
        <authorList>
            <person name="Zhao Z."/>
            <person name="Wang L."/>
            <person name="Wang B."/>
            <person name="Liang H."/>
            <person name="Ye Q."/>
            <person name="Zeng M."/>
        </authorList>
    </citation>
    <scope>NUCLEOTIDE SEQUENCE [LARGE SCALE GENOMIC DNA]</scope>
    <source>
        <strain evidence="2">45402</strain>
        <plasmid evidence="2">Plasmid p1</plasmid>
    </source>
</reference>
<proteinExistence type="predicted"/>
<organism evidence="1 2">
    <name type="scientific">Cronobacter malonaticus</name>
    <dbReference type="NCBI Taxonomy" id="413503"/>
    <lineage>
        <taxon>Bacteria</taxon>
        <taxon>Pseudomonadati</taxon>
        <taxon>Pseudomonadota</taxon>
        <taxon>Gammaproteobacteria</taxon>
        <taxon>Enterobacterales</taxon>
        <taxon>Enterobacteriaceae</taxon>
        <taxon>Cronobacter</taxon>
    </lineage>
</organism>
<dbReference type="HOGENOM" id="CLU_3327020_0_0_6"/>
<protein>
    <submittedName>
        <fullName evidence="1">Uncharacterized protein</fullName>
    </submittedName>
</protein>
<gene>
    <name evidence="1" type="ORF">P262_p1151</name>
</gene>
<sequence length="38" mass="4195">MYFAIPAPVIQGAAKRADASPQVLKRARDFTFKKVKAC</sequence>
<name>V5U5I4_9ENTR</name>
<dbReference type="EMBL" id="CP006732">
    <property type="protein sequence ID" value="AHB72608.1"/>
    <property type="molecule type" value="Genomic_DNA"/>
</dbReference>
<accession>V5U5I4</accession>
<keyword evidence="1" id="KW-0614">Plasmid</keyword>
<evidence type="ECO:0000313" key="2">
    <source>
        <dbReference type="Proteomes" id="UP000018545"/>
    </source>
</evidence>